<keyword evidence="2" id="KW-1185">Reference proteome</keyword>
<evidence type="ECO:0000313" key="1">
    <source>
        <dbReference type="EMBL" id="KAL3574948.1"/>
    </source>
</evidence>
<protein>
    <submittedName>
        <fullName evidence="1">Uncharacterized protein</fullName>
    </submittedName>
</protein>
<reference evidence="1 2" key="1">
    <citation type="journal article" date="2024" name="Plant Biotechnol. J.">
        <title>Genome and CRISPR/Cas9 system of a widespread forest tree (Populus alba) in the world.</title>
        <authorList>
            <person name="Liu Y.J."/>
            <person name="Jiang P.F."/>
            <person name="Han X.M."/>
            <person name="Li X.Y."/>
            <person name="Wang H.M."/>
            <person name="Wang Y.J."/>
            <person name="Wang X.X."/>
            <person name="Zeng Q.Y."/>
        </authorList>
    </citation>
    <scope>NUCLEOTIDE SEQUENCE [LARGE SCALE GENOMIC DNA]</scope>
    <source>
        <strain evidence="2">cv. PAL-ZL1</strain>
    </source>
</reference>
<dbReference type="Proteomes" id="UP000309997">
    <property type="component" value="Unassembled WGS sequence"/>
</dbReference>
<evidence type="ECO:0000313" key="2">
    <source>
        <dbReference type="Proteomes" id="UP000309997"/>
    </source>
</evidence>
<accession>A0ACC4B8P6</accession>
<proteinExistence type="predicted"/>
<sequence length="140" mass="16405">MLYAAIRIPEQVQSRAQPYSLFFPEQIQFRWISLSYYYYLLEEKKKTASFQVVNSRSRALFFIRIEGLHRGYDAWIFEELKDFMKMHNFSSVEDFRGFHHSLPFRQEDAAQASASLAGDQTLEGIKDRIKIAHAETPTGT</sequence>
<organism evidence="1 2">
    <name type="scientific">Populus alba</name>
    <name type="common">White poplar</name>
    <dbReference type="NCBI Taxonomy" id="43335"/>
    <lineage>
        <taxon>Eukaryota</taxon>
        <taxon>Viridiplantae</taxon>
        <taxon>Streptophyta</taxon>
        <taxon>Embryophyta</taxon>
        <taxon>Tracheophyta</taxon>
        <taxon>Spermatophyta</taxon>
        <taxon>Magnoliopsida</taxon>
        <taxon>eudicotyledons</taxon>
        <taxon>Gunneridae</taxon>
        <taxon>Pentapetalae</taxon>
        <taxon>rosids</taxon>
        <taxon>fabids</taxon>
        <taxon>Malpighiales</taxon>
        <taxon>Salicaceae</taxon>
        <taxon>Saliceae</taxon>
        <taxon>Populus</taxon>
    </lineage>
</organism>
<gene>
    <name evidence="1" type="ORF">D5086_023049</name>
</gene>
<name>A0ACC4B8P6_POPAL</name>
<comment type="caution">
    <text evidence="1">The sequence shown here is derived from an EMBL/GenBank/DDBJ whole genome shotgun (WGS) entry which is preliminary data.</text>
</comment>
<dbReference type="EMBL" id="RCHU02000012">
    <property type="protein sequence ID" value="KAL3574948.1"/>
    <property type="molecule type" value="Genomic_DNA"/>
</dbReference>